<evidence type="ECO:0000313" key="2">
    <source>
        <dbReference type="EMBL" id="KAI1613541.1"/>
    </source>
</evidence>
<accession>A0AAN6DVT6</accession>
<evidence type="ECO:0000313" key="3">
    <source>
        <dbReference type="Proteomes" id="UP001203852"/>
    </source>
</evidence>
<gene>
    <name evidence="2" type="ORF">EDD36DRAFT_473612</name>
</gene>
<protein>
    <recommendedName>
        <fullName evidence="1">DUF7605 domain-containing protein</fullName>
    </recommendedName>
</protein>
<dbReference type="Gene3D" id="3.40.50.300">
    <property type="entry name" value="P-loop containing nucleotide triphosphate hydrolases"/>
    <property type="match status" value="1"/>
</dbReference>
<dbReference type="InterPro" id="IPR027417">
    <property type="entry name" value="P-loop_NTPase"/>
</dbReference>
<dbReference type="Pfam" id="PF24564">
    <property type="entry name" value="DUF7605"/>
    <property type="match status" value="1"/>
</dbReference>
<dbReference type="SUPFAM" id="SSF52540">
    <property type="entry name" value="P-loop containing nucleoside triphosphate hydrolases"/>
    <property type="match status" value="1"/>
</dbReference>
<keyword evidence="3" id="KW-1185">Reference proteome</keyword>
<dbReference type="EMBL" id="MU404353">
    <property type="protein sequence ID" value="KAI1613541.1"/>
    <property type="molecule type" value="Genomic_DNA"/>
</dbReference>
<dbReference type="CDD" id="cd00267">
    <property type="entry name" value="ABC_ATPase"/>
    <property type="match status" value="1"/>
</dbReference>
<dbReference type="InterPro" id="IPR056024">
    <property type="entry name" value="DUF7605"/>
</dbReference>
<name>A0AAN6DVT6_9EURO</name>
<evidence type="ECO:0000259" key="1">
    <source>
        <dbReference type="Pfam" id="PF24564"/>
    </source>
</evidence>
<reference evidence="2" key="1">
    <citation type="journal article" date="2022" name="bioRxiv">
        <title>Deciphering the potential niche of two novel black yeast fungi from a biological soil crust based on their genomes, phenotypes, and melanin regulation.</title>
        <authorList>
            <consortium name="DOE Joint Genome Institute"/>
            <person name="Carr E.C."/>
            <person name="Barton Q."/>
            <person name="Grambo S."/>
            <person name="Sullivan M."/>
            <person name="Renfro C.M."/>
            <person name="Kuo A."/>
            <person name="Pangilinan J."/>
            <person name="Lipzen A."/>
            <person name="Keymanesh K."/>
            <person name="Savage E."/>
            <person name="Barry K."/>
            <person name="Grigoriev I.V."/>
            <person name="Riekhof W.R."/>
            <person name="Harris S.S."/>
        </authorList>
    </citation>
    <scope>NUCLEOTIDE SEQUENCE</scope>
    <source>
        <strain evidence="2">JF 03-4F</strain>
    </source>
</reference>
<dbReference type="AlphaFoldDB" id="A0AAN6DVT6"/>
<dbReference type="PANTHER" id="PTHR36681:SF3">
    <property type="entry name" value="NUCLEAR GTPASE, GERMINAL CENTER-ASSOCIATED, TANDEM DUPLICATE 3"/>
    <property type="match status" value="1"/>
</dbReference>
<sequence>MDVLVKQETDVPLQAGSMPEYVDPPPYLDPPFVRAGDLARQTACKIHDIYSTAPRPPPSQLISEAEGLAKHLNREERLVGLVGLSGSGKSSLICALLQTEGIAIIDGSGKAVTCFPVEYRHSSSQHTSKYHLQCAFPDQPRVEELLSTYLDDIIAPTAFEHDELTASEWEEVQSKARTAEAVFVALFTGLDGFTLKKLNPERRKVTRKSAIKLLHEWAKHLPWPAERKDSVWSSEAATEEELRELLTKFRDNGLWPLIDSMTIFMGAPLLRHGVVLIDLPGYQDSNLARVKAARQAQAKCDDLLVVAGITRVVDSPILDEAIEENIARPDIGMLTLQTVTAVCTHSAEAVDPRALRAADDKIKELKKRDASYSEMEEAKLQKQHLIIEARNKNVIAEMELRHGSRLPKDQFQVFCVDSTKFFESKEWEDMSGIPALQSYVKTLPGKTLFQLSNAYIGPHLQAMVASFESYVDGSRLKPGTMKAVLHGPEALERFDDELELWTEEIVSKFESIIIDPLKDTEENIDEALLEVVQSWRALHGNTVGALCRKGGKLHTVTAGKRDWNAELTECITNSTDEAWSEFDDVLEASLSGLHQKICEAFQDYPVTCKKLGAPEHFLQSLLARQQILDDLCAKARESFRKELGTIKKNANNTHENAYVRACMLPVYKIAGNARGKGVKEFRHTTLEEHVEECAFVASICDSLETDFQDATEREHNNLVAKVASTVKSIQTDVDLFQGKKDEIPLFKLDPKFGERAEELLQVVKQRRVEIDGLAEPARNRARQLYGDEIMTWGTRTLEPEPVVMVDHEPHAGHRKKGKKRRRE</sequence>
<proteinExistence type="predicted"/>
<feature type="domain" description="DUF7605" evidence="1">
    <location>
        <begin position="522"/>
        <end position="693"/>
    </location>
</feature>
<dbReference type="PANTHER" id="PTHR36681">
    <property type="entry name" value="NUCLEAR GTPASE, GERMINAL CENTER-ASSOCIATED, TANDEM DUPLICATE 3"/>
    <property type="match status" value="1"/>
</dbReference>
<organism evidence="2 3">
    <name type="scientific">Exophiala viscosa</name>
    <dbReference type="NCBI Taxonomy" id="2486360"/>
    <lineage>
        <taxon>Eukaryota</taxon>
        <taxon>Fungi</taxon>
        <taxon>Dikarya</taxon>
        <taxon>Ascomycota</taxon>
        <taxon>Pezizomycotina</taxon>
        <taxon>Eurotiomycetes</taxon>
        <taxon>Chaetothyriomycetidae</taxon>
        <taxon>Chaetothyriales</taxon>
        <taxon>Herpotrichiellaceae</taxon>
        <taxon>Exophiala</taxon>
    </lineage>
</organism>
<dbReference type="Proteomes" id="UP001203852">
    <property type="component" value="Unassembled WGS sequence"/>
</dbReference>
<comment type="caution">
    <text evidence="2">The sequence shown here is derived from an EMBL/GenBank/DDBJ whole genome shotgun (WGS) entry which is preliminary data.</text>
</comment>